<sequence>MKDFHLERKMMSLLGDFYPTGHLFVMVPTEADARRAEDLLCGDGQDCTGVHLLRPADVLDVLHLFEHRDIALPSVGFEEHTVRHFAELAREGHHALLLPARNAKACEHLMEVLRGVPVSSAVYYRRFVIEELVA</sequence>
<dbReference type="Proteomes" id="UP000617041">
    <property type="component" value="Unassembled WGS sequence"/>
</dbReference>
<dbReference type="EMBL" id="JAEDAO010000001">
    <property type="protein sequence ID" value="MBK0394768.1"/>
    <property type="molecule type" value="Genomic_DNA"/>
</dbReference>
<reference evidence="1" key="1">
    <citation type="submission" date="2020-12" db="EMBL/GenBank/DDBJ databases">
        <title>Ramlibacter sp. nov., isolated from a freshwater alga, Cryptomonas.</title>
        <authorList>
            <person name="Kim H.M."/>
            <person name="Jeon C.O."/>
        </authorList>
    </citation>
    <scope>NUCLEOTIDE SEQUENCE</scope>
    <source>
        <strain evidence="1">CrO1</strain>
    </source>
</reference>
<evidence type="ECO:0000313" key="2">
    <source>
        <dbReference type="Proteomes" id="UP000617041"/>
    </source>
</evidence>
<proteinExistence type="predicted"/>
<dbReference type="AlphaFoldDB" id="A0A934Q404"/>
<keyword evidence="2" id="KW-1185">Reference proteome</keyword>
<dbReference type="RefSeq" id="WP_200789855.1">
    <property type="nucleotide sequence ID" value="NZ_JAEDAO010000001.1"/>
</dbReference>
<protein>
    <submittedName>
        <fullName evidence="1">RNA-binding protein</fullName>
    </submittedName>
</protein>
<organism evidence="1 2">
    <name type="scientific">Ramlibacter algicola</name>
    <dbReference type="NCBI Taxonomy" id="2795217"/>
    <lineage>
        <taxon>Bacteria</taxon>
        <taxon>Pseudomonadati</taxon>
        <taxon>Pseudomonadota</taxon>
        <taxon>Betaproteobacteria</taxon>
        <taxon>Burkholderiales</taxon>
        <taxon>Comamonadaceae</taxon>
        <taxon>Ramlibacter</taxon>
    </lineage>
</organism>
<comment type="caution">
    <text evidence="1">The sequence shown here is derived from an EMBL/GenBank/DDBJ whole genome shotgun (WGS) entry which is preliminary data.</text>
</comment>
<name>A0A934Q404_9BURK</name>
<evidence type="ECO:0000313" key="1">
    <source>
        <dbReference type="EMBL" id="MBK0394768.1"/>
    </source>
</evidence>
<accession>A0A934Q404</accession>
<gene>
    <name evidence="1" type="ORF">I8E28_19340</name>
</gene>